<feature type="transmembrane region" description="Helical" evidence="6">
    <location>
        <begin position="197"/>
        <end position="218"/>
    </location>
</feature>
<keyword evidence="5 6" id="KW-0472">Membrane</keyword>
<feature type="transmembrane region" description="Helical" evidence="6">
    <location>
        <begin position="138"/>
        <end position="156"/>
    </location>
</feature>
<proteinExistence type="predicted"/>
<organism evidence="8 9">
    <name type="scientific">Variovorax ginsengisoli</name>
    <dbReference type="NCBI Taxonomy" id="363844"/>
    <lineage>
        <taxon>Bacteria</taxon>
        <taxon>Pseudomonadati</taxon>
        <taxon>Pseudomonadota</taxon>
        <taxon>Betaproteobacteria</taxon>
        <taxon>Burkholderiales</taxon>
        <taxon>Comamonadaceae</taxon>
        <taxon>Variovorax</taxon>
    </lineage>
</organism>
<feature type="transmembrane region" description="Helical" evidence="6">
    <location>
        <begin position="230"/>
        <end position="251"/>
    </location>
</feature>
<accession>A0ABT8S3A3</accession>
<evidence type="ECO:0000256" key="6">
    <source>
        <dbReference type="SAM" id="Phobius"/>
    </source>
</evidence>
<keyword evidence="4 6" id="KW-1133">Transmembrane helix</keyword>
<dbReference type="Gene3D" id="1.10.3730.20">
    <property type="match status" value="1"/>
</dbReference>
<feature type="transmembrane region" description="Helical" evidence="6">
    <location>
        <begin position="263"/>
        <end position="282"/>
    </location>
</feature>
<evidence type="ECO:0000256" key="3">
    <source>
        <dbReference type="ARBA" id="ARBA00022692"/>
    </source>
</evidence>
<feature type="transmembrane region" description="Helical" evidence="6">
    <location>
        <begin position="288"/>
        <end position="307"/>
    </location>
</feature>
<feature type="domain" description="EamA" evidence="7">
    <location>
        <begin position="22"/>
        <end position="154"/>
    </location>
</feature>
<dbReference type="InterPro" id="IPR000620">
    <property type="entry name" value="EamA_dom"/>
</dbReference>
<evidence type="ECO:0000256" key="5">
    <source>
        <dbReference type="ARBA" id="ARBA00023136"/>
    </source>
</evidence>
<keyword evidence="2" id="KW-1003">Cell membrane</keyword>
<dbReference type="PANTHER" id="PTHR42920">
    <property type="entry name" value="OS03G0707200 PROTEIN-RELATED"/>
    <property type="match status" value="1"/>
</dbReference>
<evidence type="ECO:0000256" key="1">
    <source>
        <dbReference type="ARBA" id="ARBA00004651"/>
    </source>
</evidence>
<dbReference type="Proteomes" id="UP001169027">
    <property type="component" value="Unassembled WGS sequence"/>
</dbReference>
<dbReference type="InterPro" id="IPR051258">
    <property type="entry name" value="Diverse_Substrate_Transporter"/>
</dbReference>
<evidence type="ECO:0000256" key="4">
    <source>
        <dbReference type="ARBA" id="ARBA00022989"/>
    </source>
</evidence>
<feature type="domain" description="EamA" evidence="7">
    <location>
        <begin position="170"/>
        <end position="303"/>
    </location>
</feature>
<keyword evidence="3 6" id="KW-0812">Transmembrane</keyword>
<evidence type="ECO:0000259" key="7">
    <source>
        <dbReference type="Pfam" id="PF00892"/>
    </source>
</evidence>
<dbReference type="RefSeq" id="WP_301809936.1">
    <property type="nucleotide sequence ID" value="NZ_JAUJZH010000008.1"/>
</dbReference>
<name>A0ABT8S3A3_9BURK</name>
<evidence type="ECO:0000313" key="9">
    <source>
        <dbReference type="Proteomes" id="UP001169027"/>
    </source>
</evidence>
<feature type="transmembrane region" description="Helical" evidence="6">
    <location>
        <begin position="111"/>
        <end position="131"/>
    </location>
</feature>
<dbReference type="EMBL" id="JAUKVY010000008">
    <property type="protein sequence ID" value="MDO1533409.1"/>
    <property type="molecule type" value="Genomic_DNA"/>
</dbReference>
<comment type="subcellular location">
    <subcellularLocation>
        <location evidence="1">Cell membrane</location>
        <topology evidence="1">Multi-pass membrane protein</topology>
    </subcellularLocation>
</comment>
<comment type="caution">
    <text evidence="8">The sequence shown here is derived from an EMBL/GenBank/DDBJ whole genome shotgun (WGS) entry which is preliminary data.</text>
</comment>
<reference evidence="8" key="1">
    <citation type="submission" date="2023-06" db="EMBL/GenBank/DDBJ databases">
        <authorList>
            <person name="Jiang Y."/>
            <person name="Liu Q."/>
        </authorList>
    </citation>
    <scope>NUCLEOTIDE SEQUENCE</scope>
    <source>
        <strain evidence="8">CGMCC 1.12090</strain>
    </source>
</reference>
<dbReference type="Pfam" id="PF00892">
    <property type="entry name" value="EamA"/>
    <property type="match status" value="2"/>
</dbReference>
<evidence type="ECO:0000313" key="8">
    <source>
        <dbReference type="EMBL" id="MDO1533409.1"/>
    </source>
</evidence>
<keyword evidence="9" id="KW-1185">Reference proteome</keyword>
<gene>
    <name evidence="8" type="ORF">Q2T77_14020</name>
</gene>
<sequence length="313" mass="32871">MRTGSSSPSFSGAVAPRPQGRAYLLLVLATLTWGANAVAARLAVGEVSPMMLTFSRWIVCCLALALSSRREISTHWRALRPSWRSIALMGTLGFTGFNALFYAAAHHTTAINIAIIQGTIPVLVLLGGFIFFGSRIGLLQIVGVLVTLTGIVVVASRGQFALLAGLAFNIGDLWIVLACLLYAGYALALRNRPAVPAIVFFAAMAAVAALTSVPLVVAEIVTGHFFMPTATGVALIIFIGLLPSFVSQIFFIQAVEAIGPARAGLFLNLVPIFGPLLAVLVLGEPLSAYHALALALVLGGIYIAESFGPGKQR</sequence>
<evidence type="ECO:0000256" key="2">
    <source>
        <dbReference type="ARBA" id="ARBA00022475"/>
    </source>
</evidence>
<feature type="transmembrane region" description="Helical" evidence="6">
    <location>
        <begin position="162"/>
        <end position="185"/>
    </location>
</feature>
<protein>
    <submittedName>
        <fullName evidence="8">DMT family transporter</fullName>
    </submittedName>
</protein>
<dbReference type="InterPro" id="IPR037185">
    <property type="entry name" value="EmrE-like"/>
</dbReference>
<feature type="transmembrane region" description="Helical" evidence="6">
    <location>
        <begin position="86"/>
        <end position="105"/>
    </location>
</feature>
<dbReference type="SUPFAM" id="SSF103481">
    <property type="entry name" value="Multidrug resistance efflux transporter EmrE"/>
    <property type="match status" value="2"/>
</dbReference>
<dbReference type="PANTHER" id="PTHR42920:SF11">
    <property type="entry name" value="INNER MEMBRANE PROTEIN YTFF"/>
    <property type="match status" value="1"/>
</dbReference>